<keyword evidence="2" id="KW-1133">Transmembrane helix</keyword>
<keyword evidence="2" id="KW-0812">Transmembrane</keyword>
<feature type="transmembrane region" description="Helical" evidence="2">
    <location>
        <begin position="194"/>
        <end position="214"/>
    </location>
</feature>
<proteinExistence type="predicted"/>
<dbReference type="Proteomes" id="UP000016923">
    <property type="component" value="Unassembled WGS sequence"/>
</dbReference>
<dbReference type="VEuPathDB" id="FungiDB:F503_04071"/>
<dbReference type="OMA" id="VGAFHYG"/>
<feature type="compositionally biased region" description="Low complexity" evidence="1">
    <location>
        <begin position="39"/>
        <end position="49"/>
    </location>
</feature>
<sequence>MQRAAPFRGLARVIGRPQSVVRRPYSTPARTTPPPPPSSGSAASTASTARTDRILSRLPPSMQRYTSRLKDAPVSHVVAFLILHELTAIVPVLGLFGLFHYLADNNPVLTYMVENYSEQVEGGVARFERYFRKKGWLSGDGDGESAATEEASSNAEPVAASAAKTPAASVLARWSDARYRIVVEVGLAYAITKLLLPVRIAASLSATPWFAGVLQKLRKLRK</sequence>
<dbReference type="eggNOG" id="ENOG502S09K">
    <property type="taxonomic scope" value="Eukaryota"/>
</dbReference>
<evidence type="ECO:0000256" key="2">
    <source>
        <dbReference type="SAM" id="Phobius"/>
    </source>
</evidence>
<dbReference type="PANTHER" id="PTHR28002:SF1">
    <property type="entry name" value="MIOREX COMPLEX COMPONENT 11"/>
    <property type="match status" value="1"/>
</dbReference>
<organism evidence="3 4">
    <name type="scientific">Ophiostoma piceae (strain UAMH 11346)</name>
    <name type="common">Sap stain fungus</name>
    <dbReference type="NCBI Taxonomy" id="1262450"/>
    <lineage>
        <taxon>Eukaryota</taxon>
        <taxon>Fungi</taxon>
        <taxon>Dikarya</taxon>
        <taxon>Ascomycota</taxon>
        <taxon>Pezizomycotina</taxon>
        <taxon>Sordariomycetes</taxon>
        <taxon>Sordariomycetidae</taxon>
        <taxon>Ophiostomatales</taxon>
        <taxon>Ophiostomataceae</taxon>
        <taxon>Ophiostoma</taxon>
    </lineage>
</organism>
<dbReference type="Pfam" id="PF10306">
    <property type="entry name" value="FLILHELTA"/>
    <property type="match status" value="1"/>
</dbReference>
<keyword evidence="3" id="KW-0436">Ligase</keyword>
<accession>S3BQT5</accession>
<dbReference type="GO" id="GO:0005739">
    <property type="term" value="C:mitochondrion"/>
    <property type="evidence" value="ECO:0007669"/>
    <property type="project" value="TreeGrafter"/>
</dbReference>
<evidence type="ECO:0000313" key="4">
    <source>
        <dbReference type="Proteomes" id="UP000016923"/>
    </source>
</evidence>
<feature type="transmembrane region" description="Helical" evidence="2">
    <location>
        <begin position="77"/>
        <end position="103"/>
    </location>
</feature>
<evidence type="ECO:0000256" key="1">
    <source>
        <dbReference type="SAM" id="MobiDB-lite"/>
    </source>
</evidence>
<dbReference type="AlphaFoldDB" id="S3BQT5"/>
<protein>
    <submittedName>
        <fullName evidence="3">Mitochondrial seryl-trna synthetase</fullName>
    </submittedName>
</protein>
<feature type="region of interest" description="Disordered" evidence="1">
    <location>
        <begin position="139"/>
        <end position="158"/>
    </location>
</feature>
<dbReference type="GO" id="GO:0004812">
    <property type="term" value="F:aminoacyl-tRNA ligase activity"/>
    <property type="evidence" value="ECO:0007669"/>
    <property type="project" value="UniProtKB-KW"/>
</dbReference>
<dbReference type="EMBL" id="KE148175">
    <property type="protein sequence ID" value="EPE02722.1"/>
    <property type="molecule type" value="Genomic_DNA"/>
</dbReference>
<keyword evidence="3" id="KW-0030">Aminoacyl-tRNA synthetase</keyword>
<dbReference type="STRING" id="1262450.S3BQT5"/>
<dbReference type="PANTHER" id="PTHR28002">
    <property type="entry name" value="MIOREX COMPLEX COMPONENT 11"/>
    <property type="match status" value="1"/>
</dbReference>
<reference evidence="3 4" key="1">
    <citation type="journal article" date="2013" name="BMC Genomics">
        <title>The genome and transcriptome of the pine saprophyte Ophiostoma piceae, and a comparison with the bark beetle-associated pine pathogen Grosmannia clavigera.</title>
        <authorList>
            <person name="Haridas S."/>
            <person name="Wang Y."/>
            <person name="Lim L."/>
            <person name="Massoumi Alamouti S."/>
            <person name="Jackman S."/>
            <person name="Docking R."/>
            <person name="Robertson G."/>
            <person name="Birol I."/>
            <person name="Bohlmann J."/>
            <person name="Breuil C."/>
        </authorList>
    </citation>
    <scope>NUCLEOTIDE SEQUENCE [LARGE SCALE GENOMIC DNA]</scope>
    <source>
        <strain evidence="3 4">UAMH 11346</strain>
    </source>
</reference>
<dbReference type="OrthoDB" id="5580261at2759"/>
<name>S3BQT5_OPHP1</name>
<gene>
    <name evidence="3" type="ORF">F503_04071</name>
</gene>
<evidence type="ECO:0000313" key="3">
    <source>
        <dbReference type="EMBL" id="EPE02722.1"/>
    </source>
</evidence>
<dbReference type="HOGENOM" id="CLU_071379_1_0_1"/>
<feature type="region of interest" description="Disordered" evidence="1">
    <location>
        <begin position="18"/>
        <end position="53"/>
    </location>
</feature>
<keyword evidence="4" id="KW-1185">Reference proteome</keyword>
<keyword evidence="2" id="KW-0472">Membrane</keyword>
<dbReference type="InterPro" id="IPR018811">
    <property type="entry name" value="MRX11"/>
</dbReference>
<feature type="compositionally biased region" description="Low complexity" evidence="1">
    <location>
        <begin position="144"/>
        <end position="158"/>
    </location>
</feature>